<evidence type="ECO:0000313" key="17">
    <source>
        <dbReference type="EMBL" id="MCK8783029.1"/>
    </source>
</evidence>
<keyword evidence="7" id="KW-0406">Ion transport</keyword>
<keyword evidence="4" id="KW-1003">Cell membrane</keyword>
<keyword evidence="6 11" id="KW-1133">Transmembrane helix</keyword>
<evidence type="ECO:0000256" key="3">
    <source>
        <dbReference type="ARBA" id="ARBA00022449"/>
    </source>
</evidence>
<feature type="transmembrane region" description="Helical" evidence="11">
    <location>
        <begin position="636"/>
        <end position="656"/>
    </location>
</feature>
<dbReference type="Pfam" id="PF04039">
    <property type="entry name" value="MnhB"/>
    <property type="match status" value="1"/>
</dbReference>
<feature type="transmembrane region" description="Helical" evidence="11">
    <location>
        <begin position="464"/>
        <end position="487"/>
    </location>
</feature>
<comment type="subcellular location">
    <subcellularLocation>
        <location evidence="1">Cell membrane</location>
        <topology evidence="1">Multi-pass membrane protein</topology>
    </subcellularLocation>
    <subcellularLocation>
        <location evidence="9">Membrane</location>
        <topology evidence="9">Multi-pass membrane protein</topology>
    </subcellularLocation>
</comment>
<dbReference type="EMBL" id="JALPRX010000006">
    <property type="protein sequence ID" value="MCK8783029.1"/>
    <property type="molecule type" value="Genomic_DNA"/>
</dbReference>
<feature type="transmembrane region" description="Helical" evidence="11">
    <location>
        <begin position="371"/>
        <end position="391"/>
    </location>
</feature>
<evidence type="ECO:0000256" key="4">
    <source>
        <dbReference type="ARBA" id="ARBA00022475"/>
    </source>
</evidence>
<dbReference type="InterPro" id="IPR046806">
    <property type="entry name" value="MrpA_C/MbhE"/>
</dbReference>
<reference evidence="17" key="1">
    <citation type="submission" date="2022-04" db="EMBL/GenBank/DDBJ databases">
        <title>Roseomonas acroporae sp. nov., isolated from coral Acropora digitifera.</title>
        <authorList>
            <person name="Sun H."/>
        </authorList>
    </citation>
    <scope>NUCLEOTIDE SEQUENCE</scope>
    <source>
        <strain evidence="17">NAR14</strain>
    </source>
</reference>
<keyword evidence="2" id="KW-0813">Transport</keyword>
<evidence type="ECO:0000256" key="11">
    <source>
        <dbReference type="SAM" id="Phobius"/>
    </source>
</evidence>
<feature type="transmembrane region" description="Helical" evidence="11">
    <location>
        <begin position="31"/>
        <end position="51"/>
    </location>
</feature>
<evidence type="ECO:0000256" key="10">
    <source>
        <dbReference type="SAM" id="MobiDB-lite"/>
    </source>
</evidence>
<accession>A0A9X2BUG1</accession>
<dbReference type="Pfam" id="PF00662">
    <property type="entry name" value="Proton_antipo_N"/>
    <property type="match status" value="1"/>
</dbReference>
<feature type="domain" description="MrpA C-terminal/MbhE" evidence="16">
    <location>
        <begin position="703"/>
        <end position="800"/>
    </location>
</feature>
<feature type="transmembrane region" description="Helical" evidence="11">
    <location>
        <begin position="886"/>
        <end position="906"/>
    </location>
</feature>
<evidence type="ECO:0000259" key="16">
    <source>
        <dbReference type="Pfam" id="PF20501"/>
    </source>
</evidence>
<evidence type="ECO:0000259" key="13">
    <source>
        <dbReference type="Pfam" id="PF00662"/>
    </source>
</evidence>
<dbReference type="Pfam" id="PF13244">
    <property type="entry name" value="MbhD"/>
    <property type="match status" value="1"/>
</dbReference>
<dbReference type="PANTHER" id="PTHR43373:SF1">
    <property type="entry name" value="NA(+)_H(+) ANTIPORTER SUBUNIT A"/>
    <property type="match status" value="1"/>
</dbReference>
<dbReference type="Pfam" id="PF00361">
    <property type="entry name" value="Proton_antipo_M"/>
    <property type="match status" value="1"/>
</dbReference>
<evidence type="ECO:0000259" key="15">
    <source>
        <dbReference type="Pfam" id="PF13244"/>
    </source>
</evidence>
<dbReference type="Pfam" id="PF20501">
    <property type="entry name" value="MbhE"/>
    <property type="match status" value="1"/>
</dbReference>
<feature type="transmembrane region" description="Helical" evidence="11">
    <location>
        <begin position="821"/>
        <end position="843"/>
    </location>
</feature>
<dbReference type="PANTHER" id="PTHR43373">
    <property type="entry name" value="NA(+)/H(+) ANTIPORTER SUBUNIT"/>
    <property type="match status" value="1"/>
</dbReference>
<keyword evidence="5 9" id="KW-0812">Transmembrane</keyword>
<feature type="domain" description="MrpA C-terminal/MbhD" evidence="15">
    <location>
        <begin position="621"/>
        <end position="685"/>
    </location>
</feature>
<feature type="transmembrane region" description="Helical" evidence="11">
    <location>
        <begin position="209"/>
        <end position="234"/>
    </location>
</feature>
<evidence type="ECO:0000256" key="1">
    <source>
        <dbReference type="ARBA" id="ARBA00004651"/>
    </source>
</evidence>
<feature type="transmembrane region" description="Helical" evidence="11">
    <location>
        <begin position="6"/>
        <end position="24"/>
    </location>
</feature>
<feature type="region of interest" description="Disordered" evidence="10">
    <location>
        <begin position="989"/>
        <end position="1036"/>
    </location>
</feature>
<evidence type="ECO:0000259" key="14">
    <source>
        <dbReference type="Pfam" id="PF04039"/>
    </source>
</evidence>
<feature type="domain" description="NADH-Ubiquinone oxidoreductase (complex I) chain 5 N-terminal" evidence="13">
    <location>
        <begin position="69"/>
        <end position="114"/>
    </location>
</feature>
<dbReference type="GO" id="GO:0005886">
    <property type="term" value="C:plasma membrane"/>
    <property type="evidence" value="ECO:0007669"/>
    <property type="project" value="UniProtKB-SubCell"/>
</dbReference>
<feature type="transmembrane region" description="Helical" evidence="11">
    <location>
        <begin position="612"/>
        <end position="629"/>
    </location>
</feature>
<dbReference type="InterPro" id="IPR025383">
    <property type="entry name" value="MrpA_C/MbhD"/>
</dbReference>
<organism evidence="17 18">
    <name type="scientific">Roseomonas acroporae</name>
    <dbReference type="NCBI Taxonomy" id="2937791"/>
    <lineage>
        <taxon>Bacteria</taxon>
        <taxon>Pseudomonadati</taxon>
        <taxon>Pseudomonadota</taxon>
        <taxon>Alphaproteobacteria</taxon>
        <taxon>Acetobacterales</taxon>
        <taxon>Roseomonadaceae</taxon>
        <taxon>Roseomonas</taxon>
    </lineage>
</organism>
<feature type="transmembrane region" description="Helical" evidence="11">
    <location>
        <begin position="137"/>
        <end position="155"/>
    </location>
</feature>
<evidence type="ECO:0000313" key="18">
    <source>
        <dbReference type="Proteomes" id="UP001139516"/>
    </source>
</evidence>
<dbReference type="PRINTS" id="PR01434">
    <property type="entry name" value="NADHDHGNASE5"/>
</dbReference>
<feature type="transmembrane region" description="Helical" evidence="11">
    <location>
        <begin position="246"/>
        <end position="268"/>
    </location>
</feature>
<feature type="transmembrane region" description="Helical" evidence="11">
    <location>
        <begin position="80"/>
        <end position="101"/>
    </location>
</feature>
<name>A0A9X2BUG1_9PROT</name>
<sequence>MPDEVLLLAAIALPWIGACATGLLPTHARNAAAWIAGGTALAAFLLLWAFYPTVAAGGVARADFAWMPQLGLEFSVRLDGLAWVFAALVSGIGGLVVLYARYYMSREDPVPRFFTFLLAFMGAMTGMVLSGNLVQLAFFWELTSLFSFLLIGYWYHTPAARDGARMALTVTATGGLALFAGVLVLGHIVGGYDLDLVLSAGDRVREHPLYLVALVLILLGALTKSAQFPFHFWLPHAMAAPTPVSAYLHSATLVKAGIFLMIRLWPVLSGTDAWFWLVGSAGLTTLVVGAYIAIFQNDLKGLLAYSTISHLGLITLLIGLNSNLALVAAVFHTMNHATFKASLFMAAGIIDHETGTRDIRRLSGLNASMPFTTRLAVVAASAMAGVPLLNGFLSKEMFFAESLSATVPLEFLRGVLPAAAMLASGFSVAYSLRFIHGAFFGPPATDLPRQPHEPPGWMRLPVEILVLLCLFVGILPAATIGPYLHLAVRAVLGDATPEYSLAVWHGVNQPLVMSMIALAAGVGLYALLQRHFRRGMEGPPVLRHLKGQRIFERTVVFLSWRLARTLERLLGTRRLQPQLRLVAAVTLVAGAAPALLRGLGLAPPALAGLDPALGLVWLIGAACAVGAAWQAKFHRLAALILLGGAGLVTCITFVWFSAPDLALTQLLVEVVTTVLLLLGLRWLPKRLPDDGFDAAGPGLLPRLRRLRDLLLAVATGAGLAALAYAVMTRPLPDSISRHFLARAYTEGGGTNVVNVILVDFRGFDTMGEITVLAVVALAVFALLRRFRPAPDSIALPEQQRDQTAYDEAHPGRTVGDTVQDWLLVPGVIMRLLFPVIGVVAIYLLLRGHDLPGGGFVAGLTMSVAIILQYMAGGARWVEDHLRIHPLRWMGTGLLLAAGTGAAAIAFDRPFLTTYFAYETLPVIGKVPVASALLFDIGVYSLVLGATVLILIALAHQSLRSHRALPARLRPAAHAADSLAEAAVPGSAAALASPSSSSQAPSLAPSLATTGDPPRAGPGAAGAAPPARLPASLPENR</sequence>
<evidence type="ECO:0000256" key="5">
    <source>
        <dbReference type="ARBA" id="ARBA00022692"/>
    </source>
</evidence>
<feature type="transmembrane region" description="Helical" evidence="11">
    <location>
        <begin position="274"/>
        <end position="295"/>
    </location>
</feature>
<dbReference type="InterPro" id="IPR001750">
    <property type="entry name" value="ND/Mrp_TM"/>
</dbReference>
<feature type="domain" description="NADH:quinone oxidoreductase/Mrp antiporter transmembrane" evidence="12">
    <location>
        <begin position="130"/>
        <end position="408"/>
    </location>
</feature>
<dbReference type="RefSeq" id="WP_248665153.1">
    <property type="nucleotide sequence ID" value="NZ_JALPRX010000006.1"/>
</dbReference>
<feature type="transmembrane region" description="Helical" evidence="11">
    <location>
        <begin position="302"/>
        <end position="320"/>
    </location>
</feature>
<feature type="transmembrane region" description="Helical" evidence="11">
    <location>
        <begin position="926"/>
        <end position="953"/>
    </location>
</feature>
<comment type="caution">
    <text evidence="17">The sequence shown here is derived from an EMBL/GenBank/DDBJ whole genome shotgun (WGS) entry which is preliminary data.</text>
</comment>
<evidence type="ECO:0000259" key="12">
    <source>
        <dbReference type="Pfam" id="PF00361"/>
    </source>
</evidence>
<feature type="transmembrane region" description="Helical" evidence="11">
    <location>
        <begin position="507"/>
        <end position="528"/>
    </location>
</feature>
<evidence type="ECO:0000256" key="7">
    <source>
        <dbReference type="ARBA" id="ARBA00023065"/>
    </source>
</evidence>
<evidence type="ECO:0000256" key="6">
    <source>
        <dbReference type="ARBA" id="ARBA00022989"/>
    </source>
</evidence>
<evidence type="ECO:0000256" key="9">
    <source>
        <dbReference type="RuleBase" id="RU000320"/>
    </source>
</evidence>
<evidence type="ECO:0000256" key="8">
    <source>
        <dbReference type="ARBA" id="ARBA00023136"/>
    </source>
</evidence>
<dbReference type="InterPro" id="IPR007182">
    <property type="entry name" value="MnhB"/>
</dbReference>
<feature type="transmembrane region" description="Helical" evidence="11">
    <location>
        <begin position="662"/>
        <end position="683"/>
    </location>
</feature>
<keyword evidence="18" id="KW-1185">Reference proteome</keyword>
<dbReference type="GO" id="GO:0015297">
    <property type="term" value="F:antiporter activity"/>
    <property type="evidence" value="ECO:0007669"/>
    <property type="project" value="UniProtKB-KW"/>
</dbReference>
<feature type="transmembrane region" description="Helical" evidence="11">
    <location>
        <begin position="581"/>
        <end position="600"/>
    </location>
</feature>
<keyword evidence="3" id="KW-0050">Antiport</keyword>
<feature type="transmembrane region" description="Helical" evidence="11">
    <location>
        <begin position="765"/>
        <end position="783"/>
    </location>
</feature>
<keyword evidence="8 11" id="KW-0472">Membrane</keyword>
<dbReference type="NCBIfam" id="NF009288">
    <property type="entry name" value="PRK12648.1"/>
    <property type="match status" value="1"/>
</dbReference>
<dbReference type="InterPro" id="IPR050616">
    <property type="entry name" value="CPA3_Na-H_Antiporter_A"/>
</dbReference>
<protein>
    <submittedName>
        <fullName evidence="17">Monovalent cation/H+ antiporter subunit A</fullName>
    </submittedName>
</protein>
<dbReference type="GO" id="GO:0006811">
    <property type="term" value="P:monoatomic ion transport"/>
    <property type="evidence" value="ECO:0007669"/>
    <property type="project" value="UniProtKB-KW"/>
</dbReference>
<dbReference type="InterPro" id="IPR001516">
    <property type="entry name" value="Proton_antipo_N"/>
</dbReference>
<dbReference type="AlphaFoldDB" id="A0A9X2BUG1"/>
<evidence type="ECO:0000256" key="2">
    <source>
        <dbReference type="ARBA" id="ARBA00022448"/>
    </source>
</evidence>
<feature type="transmembrane region" description="Helical" evidence="11">
    <location>
        <begin position="113"/>
        <end position="131"/>
    </location>
</feature>
<feature type="transmembrane region" description="Helical" evidence="11">
    <location>
        <begin position="167"/>
        <end position="189"/>
    </location>
</feature>
<feature type="transmembrane region" description="Helical" evidence="11">
    <location>
        <begin position="709"/>
        <end position="727"/>
    </location>
</feature>
<feature type="transmembrane region" description="Helical" evidence="11">
    <location>
        <begin position="855"/>
        <end position="874"/>
    </location>
</feature>
<proteinExistence type="predicted"/>
<feature type="domain" description="Na+/H+ antiporter MnhB subunit-related protein" evidence="14">
    <location>
        <begin position="826"/>
        <end position="947"/>
    </location>
</feature>
<dbReference type="Proteomes" id="UP001139516">
    <property type="component" value="Unassembled WGS sequence"/>
</dbReference>
<gene>
    <name evidence="17" type="ORF">M0638_01365</name>
</gene>